<dbReference type="Pfam" id="PF00784">
    <property type="entry name" value="MyTH4"/>
    <property type="match status" value="1"/>
</dbReference>
<sequence length="194" mass="21808">MQLRHSNQGEGAMTNVGVLAKRWCIMDAQNGIGVRCAGTHFYSSNVLLPKSYLCLEQSKIREAPRSSEEESDASDGLQSSQQYSVELTTAEGDSVYLIFLSAEDKSIYLFSTVPIHGGAEDYHVDLSQNALQLVMNSPGIREEFFCQLIKFINSHLLSHQTWQLLALCLSLFTPVHYPVMWLLKKFLQNQTSTK</sequence>
<dbReference type="GO" id="GO:0005856">
    <property type="term" value="C:cytoskeleton"/>
    <property type="evidence" value="ECO:0007669"/>
    <property type="project" value="InterPro"/>
</dbReference>
<dbReference type="EMBL" id="UZAM01019071">
    <property type="protein sequence ID" value="VDP52265.1"/>
    <property type="molecule type" value="Genomic_DNA"/>
</dbReference>
<reference evidence="4 5" key="2">
    <citation type="submission" date="2018-11" db="EMBL/GenBank/DDBJ databases">
        <authorList>
            <consortium name="Pathogen Informatics"/>
        </authorList>
    </citation>
    <scope>NUCLEOTIDE SEQUENCE [LARGE SCALE GENOMIC DNA]</scope>
</reference>
<dbReference type="InterPro" id="IPR000857">
    <property type="entry name" value="MyTH4_dom"/>
</dbReference>
<name>A0A183JAF2_9BILA</name>
<organism evidence="6">
    <name type="scientific">Soboliphyme baturini</name>
    <dbReference type="NCBI Taxonomy" id="241478"/>
    <lineage>
        <taxon>Eukaryota</taxon>
        <taxon>Metazoa</taxon>
        <taxon>Ecdysozoa</taxon>
        <taxon>Nematoda</taxon>
        <taxon>Enoplea</taxon>
        <taxon>Dorylaimia</taxon>
        <taxon>Dioctophymatida</taxon>
        <taxon>Dioctophymatoidea</taxon>
        <taxon>Soboliphymatidae</taxon>
        <taxon>Soboliphyme</taxon>
    </lineage>
</organism>
<evidence type="ECO:0000256" key="1">
    <source>
        <dbReference type="ARBA" id="ARBA00022737"/>
    </source>
</evidence>
<dbReference type="WBParaSite" id="SBAD_0001326301-mRNA-1">
    <property type="protein sequence ID" value="SBAD_0001326301-mRNA-1"/>
    <property type="gene ID" value="SBAD_0001326301"/>
</dbReference>
<dbReference type="AlphaFoldDB" id="A0A183JAF2"/>
<proteinExistence type="predicted"/>
<evidence type="ECO:0000313" key="6">
    <source>
        <dbReference type="WBParaSite" id="SBAD_0001326301-mRNA-1"/>
    </source>
</evidence>
<feature type="transmembrane region" description="Helical" evidence="2">
    <location>
        <begin position="162"/>
        <end position="183"/>
    </location>
</feature>
<dbReference type="Proteomes" id="UP000270296">
    <property type="component" value="Unassembled WGS sequence"/>
</dbReference>
<gene>
    <name evidence="4" type="ORF">SBAD_LOCUS12850</name>
</gene>
<evidence type="ECO:0000259" key="3">
    <source>
        <dbReference type="PROSITE" id="PS51016"/>
    </source>
</evidence>
<dbReference type="InterPro" id="IPR038185">
    <property type="entry name" value="MyTH4_dom_sf"/>
</dbReference>
<keyword evidence="2" id="KW-1133">Transmembrane helix</keyword>
<evidence type="ECO:0000313" key="4">
    <source>
        <dbReference type="EMBL" id="VDP52265.1"/>
    </source>
</evidence>
<keyword evidence="2" id="KW-0472">Membrane</keyword>
<evidence type="ECO:0000313" key="5">
    <source>
        <dbReference type="Proteomes" id="UP000270296"/>
    </source>
</evidence>
<feature type="domain" description="MyTH4" evidence="3">
    <location>
        <begin position="78"/>
        <end position="194"/>
    </location>
</feature>
<dbReference type="PANTHER" id="PTHR22903:SF8">
    <property type="entry name" value="MAX-1A"/>
    <property type="match status" value="1"/>
</dbReference>
<keyword evidence="5" id="KW-1185">Reference proteome</keyword>
<reference evidence="6" key="1">
    <citation type="submission" date="2016-06" db="UniProtKB">
        <authorList>
            <consortium name="WormBaseParasite"/>
        </authorList>
    </citation>
    <scope>IDENTIFICATION</scope>
</reference>
<dbReference type="PROSITE" id="PS51016">
    <property type="entry name" value="MYTH4"/>
    <property type="match status" value="1"/>
</dbReference>
<keyword evidence="1" id="KW-0677">Repeat</keyword>
<dbReference type="Gene3D" id="1.25.40.530">
    <property type="entry name" value="MyTH4 domain"/>
    <property type="match status" value="1"/>
</dbReference>
<dbReference type="PANTHER" id="PTHR22903">
    <property type="entry name" value="PLEKHH PROTEIN"/>
    <property type="match status" value="1"/>
</dbReference>
<protein>
    <submittedName>
        <fullName evidence="6">MyTH4 domain-containing protein</fullName>
    </submittedName>
</protein>
<accession>A0A183JAF2</accession>
<keyword evidence="2" id="KW-0812">Transmembrane</keyword>
<evidence type="ECO:0000256" key="2">
    <source>
        <dbReference type="SAM" id="Phobius"/>
    </source>
</evidence>